<feature type="domain" description="SLH" evidence="3">
    <location>
        <begin position="565"/>
        <end position="600"/>
    </location>
</feature>
<evidence type="ECO:0000313" key="6">
    <source>
        <dbReference type="Proteomes" id="UP000480246"/>
    </source>
</evidence>
<evidence type="ECO:0000259" key="4">
    <source>
        <dbReference type="Pfam" id="PF14620"/>
    </source>
</evidence>
<sequence length="751" mass="85297">MKWKLASTLSITSVIALSGLASQVSAAEATETTTVIEDVEEITEAAEQGDVSKEQLIDRIKEMFPDKFAEGSDEDFHMEFYSHYPEEENTEFYNIYYSKDSMNANFEFTSEDLELSHFSFHSQENSDALYPPEVSKEEAREIAVEFINELGYGSDYELNESAADRYYYGTNRPLTEPVEYSFTFNRLENDIPVTDKSIYLSVYGNGEISQFSSSNPHESAQYESTNNILDKNTLLNKLKDELNIELQYIVLPDYTTGNSSKAYLTYREVPTVDGISAKDGKYYINGEYADEITDSGQQVKMLTGSSKEAAPITKEEARQLVEGIMEPTVDGKTLHIEQVYERVYPDGTEVFDVNYMYMDDNGGFGSAVSVSKNTGELLDFYGEAGTNGSEQAETEISKEDALEKAVEYIQEYAYVNMEEYAYPVTSNDMYRSYNDNYSFNFPRVKNGIIVEGDSIRVRVSNSDGSLLSLSKDRSNITEWPAADQAVNEADALESIKDKIDLELYYINENSDSMKEESQTLQYKLSYLRADSDNPLFFNAVTGEWETYAPYIESPDGTNQDIHVNHQWAEDELNFLINNNIISVEDLNNFDGDAVVTKGEALEILIKSITHVYEDPYFEEQPDSPFTNIEKSHPLYPVIIQAVEMGILDTESSTFDVDEPIKTEELSAWYIHTLGLEYVAQQHDTFQYDFEGADDISDEYRGYVALANSFGLLEYNDGNYFNAQDEVTYAQLATENIKLVKLISSEKFEVYY</sequence>
<protein>
    <recommendedName>
        <fullName evidence="7">S-layer homology domain-containing protein</fullName>
    </recommendedName>
</protein>
<evidence type="ECO:0008006" key="7">
    <source>
        <dbReference type="Google" id="ProtNLM"/>
    </source>
</evidence>
<reference evidence="5 6" key="1">
    <citation type="submission" date="2019-10" db="EMBL/GenBank/DDBJ databases">
        <title>Gracilibacillus sp. nov. isolated from rice seeds.</title>
        <authorList>
            <person name="He S."/>
        </authorList>
    </citation>
    <scope>NUCLEOTIDE SEQUENCE [LARGE SCALE GENOMIC DNA]</scope>
    <source>
        <strain evidence="5 6">TD8</strain>
    </source>
</reference>
<evidence type="ECO:0000313" key="5">
    <source>
        <dbReference type="EMBL" id="KAB8137805.1"/>
    </source>
</evidence>
<feature type="domain" description="Sporulation protein YpeB PepSY1 and PepSY2" evidence="4">
    <location>
        <begin position="298"/>
        <end position="470"/>
    </location>
</feature>
<dbReference type="RefSeq" id="WP_153402413.1">
    <property type="nucleotide sequence ID" value="NZ_ML762427.1"/>
</dbReference>
<evidence type="ECO:0000259" key="3">
    <source>
        <dbReference type="Pfam" id="PF00395"/>
    </source>
</evidence>
<evidence type="ECO:0000256" key="2">
    <source>
        <dbReference type="SAM" id="SignalP"/>
    </source>
</evidence>
<organism evidence="5 6">
    <name type="scientific">Gracilibacillus oryzae</name>
    <dbReference type="NCBI Taxonomy" id="1672701"/>
    <lineage>
        <taxon>Bacteria</taxon>
        <taxon>Bacillati</taxon>
        <taxon>Bacillota</taxon>
        <taxon>Bacilli</taxon>
        <taxon>Bacillales</taxon>
        <taxon>Bacillaceae</taxon>
        <taxon>Gracilibacillus</taxon>
    </lineage>
</organism>
<keyword evidence="6" id="KW-1185">Reference proteome</keyword>
<dbReference type="InterPro" id="IPR001119">
    <property type="entry name" value="SLH_dom"/>
</dbReference>
<dbReference type="Pfam" id="PF00395">
    <property type="entry name" value="SLH"/>
    <property type="match status" value="1"/>
</dbReference>
<feature type="chain" id="PRO_5028835324" description="S-layer homology domain-containing protein" evidence="2">
    <location>
        <begin position="27"/>
        <end position="751"/>
    </location>
</feature>
<dbReference type="InterPro" id="IPR014239">
    <property type="entry name" value="YpeB_PepSY1-2"/>
</dbReference>
<name>A0A7C8GTW5_9BACI</name>
<keyword evidence="1 2" id="KW-0732">Signal</keyword>
<dbReference type="AlphaFoldDB" id="A0A7C8GTW5"/>
<feature type="signal peptide" evidence="2">
    <location>
        <begin position="1"/>
        <end position="26"/>
    </location>
</feature>
<comment type="caution">
    <text evidence="5">The sequence shown here is derived from an EMBL/GenBank/DDBJ whole genome shotgun (WGS) entry which is preliminary data.</text>
</comment>
<gene>
    <name evidence="5" type="ORF">F9U64_07665</name>
</gene>
<dbReference type="Pfam" id="PF14620">
    <property type="entry name" value="YPEB_PepSY1-2"/>
    <property type="match status" value="1"/>
</dbReference>
<accession>A0A7C8GTW5</accession>
<proteinExistence type="predicted"/>
<evidence type="ECO:0000256" key="1">
    <source>
        <dbReference type="ARBA" id="ARBA00022729"/>
    </source>
</evidence>
<dbReference type="EMBL" id="WEID01000035">
    <property type="protein sequence ID" value="KAB8137805.1"/>
    <property type="molecule type" value="Genomic_DNA"/>
</dbReference>
<dbReference type="Proteomes" id="UP000480246">
    <property type="component" value="Unassembled WGS sequence"/>
</dbReference>
<dbReference type="OrthoDB" id="2953630at2"/>